<dbReference type="AlphaFoldDB" id="A0A1V3J9M9"/>
<keyword evidence="4" id="KW-0472">Membrane</keyword>
<keyword evidence="3" id="KW-0175">Coiled coil</keyword>
<evidence type="ECO:0000256" key="1">
    <source>
        <dbReference type="ARBA" id="ARBA00023015"/>
    </source>
</evidence>
<dbReference type="PROSITE" id="PS51000">
    <property type="entry name" value="HTH_DEOR_2"/>
    <property type="match status" value="1"/>
</dbReference>
<name>A0A1V3J9M9_9PAST</name>
<dbReference type="InterPro" id="IPR036388">
    <property type="entry name" value="WH-like_DNA-bd_sf"/>
</dbReference>
<sequence length="302" mass="32258">MKKNNQLAQRLALILSKLNQGVRLDVQQLSEEFGVSLRTIQRDINRFDFLEWEEKGARYYKIGQLAGGAVAGAAAAYAVYGGVMALAAASTGTPIAALAGAVAHNAAMAAIGGGSLAAGGFGMAGGAMVLGAVVAAPIIAIAGLGFNMHAEKAKQNAVAYKEEVNQAVEKMKLSIEHLNKTSSYVTDLIVEIKRIDGQFNQYFDKLKSINTLLKDGTLDFDSLKDSILLTINNGYILAAILTDIITTPLFKVKKNSFDKMVMDGDQPVMELDENGLQILNKEEMKTAVLKGSNEEISKALKS</sequence>
<comment type="caution">
    <text evidence="6">The sequence shown here is derived from an EMBL/GenBank/DDBJ whole genome shotgun (WGS) entry which is preliminary data.</text>
</comment>
<dbReference type="Pfam" id="PF08220">
    <property type="entry name" value="HTH_DeoR"/>
    <property type="match status" value="1"/>
</dbReference>
<keyword evidence="4" id="KW-0812">Transmembrane</keyword>
<accession>A0A1V3J9M9</accession>
<dbReference type="GO" id="GO:0003700">
    <property type="term" value="F:DNA-binding transcription factor activity"/>
    <property type="evidence" value="ECO:0007669"/>
    <property type="project" value="InterPro"/>
</dbReference>
<dbReference type="EMBL" id="MLHN01000003">
    <property type="protein sequence ID" value="OOF51792.1"/>
    <property type="molecule type" value="Genomic_DNA"/>
</dbReference>
<feature type="transmembrane region" description="Helical" evidence="4">
    <location>
        <begin position="65"/>
        <end position="89"/>
    </location>
</feature>
<dbReference type="Proteomes" id="UP000188481">
    <property type="component" value="Unassembled WGS sequence"/>
</dbReference>
<keyword evidence="7" id="KW-1185">Reference proteome</keyword>
<keyword evidence="1" id="KW-0805">Transcription regulation</keyword>
<evidence type="ECO:0000313" key="6">
    <source>
        <dbReference type="EMBL" id="OOF51792.1"/>
    </source>
</evidence>
<proteinExistence type="predicted"/>
<protein>
    <recommendedName>
        <fullName evidence="5">HTH deoR-type domain-containing protein</fullName>
    </recommendedName>
</protein>
<feature type="transmembrane region" description="Helical" evidence="4">
    <location>
        <begin position="227"/>
        <end position="250"/>
    </location>
</feature>
<evidence type="ECO:0000256" key="2">
    <source>
        <dbReference type="ARBA" id="ARBA00023163"/>
    </source>
</evidence>
<organism evidence="6 7">
    <name type="scientific">Rodentibacter genomosp. 1</name>
    <dbReference type="NCBI Taxonomy" id="1908264"/>
    <lineage>
        <taxon>Bacteria</taxon>
        <taxon>Pseudomonadati</taxon>
        <taxon>Pseudomonadota</taxon>
        <taxon>Gammaproteobacteria</taxon>
        <taxon>Pasteurellales</taxon>
        <taxon>Pasteurellaceae</taxon>
        <taxon>Rodentibacter</taxon>
    </lineage>
</organism>
<feature type="transmembrane region" description="Helical" evidence="4">
    <location>
        <begin position="125"/>
        <end position="146"/>
    </location>
</feature>
<feature type="coiled-coil region" evidence="3">
    <location>
        <begin position="150"/>
        <end position="181"/>
    </location>
</feature>
<feature type="domain" description="HTH deoR-type" evidence="5">
    <location>
        <begin position="7"/>
        <end position="71"/>
    </location>
</feature>
<keyword evidence="4" id="KW-1133">Transmembrane helix</keyword>
<evidence type="ECO:0000259" key="5">
    <source>
        <dbReference type="PROSITE" id="PS51000"/>
    </source>
</evidence>
<evidence type="ECO:0000256" key="4">
    <source>
        <dbReference type="SAM" id="Phobius"/>
    </source>
</evidence>
<dbReference type="STRING" id="1908264.BKK54_02100"/>
<dbReference type="RefSeq" id="WP_077541062.1">
    <property type="nucleotide sequence ID" value="NZ_MLHN01000003.1"/>
</dbReference>
<keyword evidence="2" id="KW-0804">Transcription</keyword>
<reference evidence="6 7" key="1">
    <citation type="submission" date="2016-10" db="EMBL/GenBank/DDBJ databases">
        <title>Rodentibacter gen. nov. and new species.</title>
        <authorList>
            <person name="Christensen H."/>
        </authorList>
    </citation>
    <scope>NUCLEOTIDE SEQUENCE [LARGE SCALE GENOMIC DNA]</scope>
    <source>
        <strain evidence="7">ppn416</strain>
    </source>
</reference>
<evidence type="ECO:0000256" key="3">
    <source>
        <dbReference type="SAM" id="Coils"/>
    </source>
</evidence>
<dbReference type="InterPro" id="IPR001034">
    <property type="entry name" value="DeoR_HTH"/>
</dbReference>
<feature type="transmembrane region" description="Helical" evidence="4">
    <location>
        <begin position="95"/>
        <end position="118"/>
    </location>
</feature>
<gene>
    <name evidence="6" type="ORF">BKK54_02100</name>
</gene>
<dbReference type="Gene3D" id="1.10.10.10">
    <property type="entry name" value="Winged helix-like DNA-binding domain superfamily/Winged helix DNA-binding domain"/>
    <property type="match status" value="1"/>
</dbReference>
<evidence type="ECO:0000313" key="7">
    <source>
        <dbReference type="Proteomes" id="UP000188481"/>
    </source>
</evidence>